<sequence>MDGLRAPEDTTDSRRLVYKRVSGLYNDLRRPADDQVSVSILPDKSGSNLSIPGGVKGLRMSTGVDQNLRSIVQG</sequence>
<dbReference type="EMBL" id="JAVFWL010000005">
    <property type="protein sequence ID" value="KAK6759087.1"/>
    <property type="molecule type" value="Genomic_DNA"/>
</dbReference>
<evidence type="ECO:0000313" key="2">
    <source>
        <dbReference type="Proteomes" id="UP001303046"/>
    </source>
</evidence>
<protein>
    <submittedName>
        <fullName evidence="1">Uncharacterized protein</fullName>
    </submittedName>
</protein>
<reference evidence="1 2" key="1">
    <citation type="submission" date="2023-08" db="EMBL/GenBank/DDBJ databases">
        <title>A Necator americanus chromosomal reference genome.</title>
        <authorList>
            <person name="Ilik V."/>
            <person name="Petrzelkova K.J."/>
            <person name="Pardy F."/>
            <person name="Fuh T."/>
            <person name="Niatou-Singa F.S."/>
            <person name="Gouil Q."/>
            <person name="Baker L."/>
            <person name="Ritchie M.E."/>
            <person name="Jex A.R."/>
            <person name="Gazzola D."/>
            <person name="Li H."/>
            <person name="Toshio Fujiwara R."/>
            <person name="Zhan B."/>
            <person name="Aroian R.V."/>
            <person name="Pafco B."/>
            <person name="Schwarz E.M."/>
        </authorList>
    </citation>
    <scope>NUCLEOTIDE SEQUENCE [LARGE SCALE GENOMIC DNA]</scope>
    <source>
        <strain evidence="1 2">Aroian</strain>
        <tissue evidence="1">Whole animal</tissue>
    </source>
</reference>
<proteinExistence type="predicted"/>
<accession>A0ABR1E8S2</accession>
<name>A0ABR1E8S2_NECAM</name>
<evidence type="ECO:0000313" key="1">
    <source>
        <dbReference type="EMBL" id="KAK6759087.1"/>
    </source>
</evidence>
<gene>
    <name evidence="1" type="primary">Necator_chrV.g21147</name>
    <name evidence="1" type="ORF">RB195_016354</name>
</gene>
<organism evidence="1 2">
    <name type="scientific">Necator americanus</name>
    <name type="common">Human hookworm</name>
    <dbReference type="NCBI Taxonomy" id="51031"/>
    <lineage>
        <taxon>Eukaryota</taxon>
        <taxon>Metazoa</taxon>
        <taxon>Ecdysozoa</taxon>
        <taxon>Nematoda</taxon>
        <taxon>Chromadorea</taxon>
        <taxon>Rhabditida</taxon>
        <taxon>Rhabditina</taxon>
        <taxon>Rhabditomorpha</taxon>
        <taxon>Strongyloidea</taxon>
        <taxon>Ancylostomatidae</taxon>
        <taxon>Bunostominae</taxon>
        <taxon>Necator</taxon>
    </lineage>
</organism>
<comment type="caution">
    <text evidence="1">The sequence shown here is derived from an EMBL/GenBank/DDBJ whole genome shotgun (WGS) entry which is preliminary data.</text>
</comment>
<keyword evidence="2" id="KW-1185">Reference proteome</keyword>
<dbReference type="Proteomes" id="UP001303046">
    <property type="component" value="Unassembled WGS sequence"/>
</dbReference>